<dbReference type="SUPFAM" id="SSF101898">
    <property type="entry name" value="NHL repeat"/>
    <property type="match status" value="1"/>
</dbReference>
<dbReference type="Gene3D" id="2.120.10.30">
    <property type="entry name" value="TolB, C-terminal domain"/>
    <property type="match status" value="1"/>
</dbReference>
<evidence type="ECO:0000256" key="6">
    <source>
        <dbReference type="RuleBase" id="RU003355"/>
    </source>
</evidence>
<dbReference type="InterPro" id="IPR022398">
    <property type="entry name" value="Peptidase_S8_His-AS"/>
</dbReference>
<dbReference type="Gene3D" id="3.40.50.200">
    <property type="entry name" value="Peptidase S8/S53 domain"/>
    <property type="match status" value="1"/>
</dbReference>
<sequence>MTAGLTGPGHSAAFAGTSEAAPTGAEIDAELRAVFDEVDEATFMVLLEQQADLSAAAGADEWASLGEQVHDELTNTAEQSQASLQALLTERGADFRSFWIVNALQVTGDVALAEELAARPEVDQVLPEQEFDLPEPTPDEAPPSINNVEWGIDRINAPDVWGSYDVRGEGVVVGVIDTGVLYDHPALVEQYRGNLGGGEFDHAYSWHDPSNVCANPSLVPCDHHGHGTHVTGTIVGDDGGSNQIGVAPDAQWIAAMGCESNTCSDSALLSSGEFMLAPTDLNGENPRPELRPHIVNNSWGGGANTDPWYRGIVESWVAAGIFPQFANGNDPFNAAPCGSSSNPGNLPESYAAGAFDINGNIAGFSHRGPSAWDSDEVKPNIAAPGVQVRSAWANGSYQTIGGTSMASPHVAGAVALLWSFSPELAGDIDATREVLDVSAVDTEDLSCGGTPENNNVWGQGQLDVLAAVEASPVPGETGTLDGTVTDADSGDPLAATVVAEGEVTRTVTSGADGGYQVTLPAGEYEVTASASGYFAETVTEVVVVEDETSTVDFALEADPDAFQPSITVDPSELSSGQGPDTVVTQELTIGNVGDAELSWEILDEPAGSPGATSVTSVEPGEVSGEASLSTAPSLLRGVFGSSPRVATPEVPVVQDAVTLSHSESMSIVAENSVGCTPDQGLSTTENSYLRHFVLDDFGITDEFDVSEVSFGVEVVRGVSPTVSVNLYEMVDPAGSFEYGNFELIGSAEETLEPMELEVVTVPVSGTAAAGSTLVVEVDVPDLSGSGALFIGSNSDGQTAPSYLASGSCGLPEPTDTSAIGFPGMHVVMSVTGGGDVSEPSCEVPGWLSVSPAAGAVAPGGSQVVEVSFDSAGLADGDVVAGTLCVASDDPESPVVEIPVELVVEEVTAPVVEVSPGSLSAEVPVDGVVEQELSVGNTGDATLDWEIGQAEISNRQALLEEGVLLVPDSSGNRVMAFDPETGDLIDADFIPEDAAADLGTPIHMIPNPTNDGLLLSDQIRHVVNAYDLAGDWQGVAAPIGGADTSILQNMRGIEVSAEGTLLVTVAAGGNAHSVAEFDAEGNFLGTFIDHGAGGLDGPWDVLFRADDVLVSASGSGDIHRYHLDGTPHDQPIFFDGLGFPQQLQELPNGNVLVGQFTTLGGVTPGVWELTADGELVDVYTGVSGNRGVYELPNGNILTTNAGGVHEIDRGSSLVETKIEGANARFITHVQLQGCAAPGDVPWLSVSPASGSTEPGGSSSVAVSFDAAGVEPGDYEALLCVASNDPASPVVEVPVSMSVVEDDDPPGEPVVCDETITGVHAGALTITEGVTCLAAGAQVLGEVNVSAGAGLVATAAVVQGPVSAVGAAVVDLSFTQVTGPVVVSGATGSVSLFASQVTGSVSVVNGATASAAVVAGNTIIGSLSCLGNDPAPTDLGLANTATGGKLGQCAEL</sequence>
<dbReference type="EMBL" id="CP070499">
    <property type="protein sequence ID" value="QSB15678.1"/>
    <property type="molecule type" value="Genomic_DNA"/>
</dbReference>
<evidence type="ECO:0000259" key="8">
    <source>
        <dbReference type="Pfam" id="PF19190"/>
    </source>
</evidence>
<comment type="similarity">
    <text evidence="1 5 6">Belongs to the peptidase S8 family.</text>
</comment>
<dbReference type="PRINTS" id="PR00723">
    <property type="entry name" value="SUBTILISIN"/>
</dbReference>
<dbReference type="PROSITE" id="PS00137">
    <property type="entry name" value="SUBTILASE_HIS"/>
    <property type="match status" value="1"/>
</dbReference>
<feature type="active site" description="Charge relay system" evidence="5">
    <location>
        <position position="177"/>
    </location>
</feature>
<dbReference type="GO" id="GO:0005975">
    <property type="term" value="P:carbohydrate metabolic process"/>
    <property type="evidence" value="ECO:0007669"/>
    <property type="project" value="UniProtKB-ARBA"/>
</dbReference>
<dbReference type="Pfam" id="PF00082">
    <property type="entry name" value="Peptidase_S8"/>
    <property type="match status" value="1"/>
</dbReference>
<dbReference type="PANTHER" id="PTHR43399">
    <property type="entry name" value="SUBTILISIN-RELATED"/>
    <property type="match status" value="1"/>
</dbReference>
<evidence type="ECO:0000256" key="4">
    <source>
        <dbReference type="ARBA" id="ARBA00022825"/>
    </source>
</evidence>
<name>A0A895YP01_9ACTN</name>
<evidence type="ECO:0000256" key="1">
    <source>
        <dbReference type="ARBA" id="ARBA00011073"/>
    </source>
</evidence>
<protein>
    <submittedName>
        <fullName evidence="9">S8 family serine peptidase</fullName>
    </submittedName>
</protein>
<feature type="domain" description="BACON" evidence="8">
    <location>
        <begin position="1238"/>
        <end position="1283"/>
    </location>
</feature>
<keyword evidence="10" id="KW-1185">Reference proteome</keyword>
<evidence type="ECO:0000256" key="2">
    <source>
        <dbReference type="ARBA" id="ARBA00022670"/>
    </source>
</evidence>
<dbReference type="InterPro" id="IPR051048">
    <property type="entry name" value="Peptidase_S8/S53_subtilisin"/>
</dbReference>
<dbReference type="Pfam" id="PF13620">
    <property type="entry name" value="CarboxypepD_reg"/>
    <property type="match status" value="1"/>
</dbReference>
<dbReference type="Gene3D" id="2.60.40.1120">
    <property type="entry name" value="Carboxypeptidase-like, regulatory domain"/>
    <property type="match status" value="1"/>
</dbReference>
<feature type="active site" description="Charge relay system" evidence="5">
    <location>
        <position position="404"/>
    </location>
</feature>
<keyword evidence="4 5" id="KW-0720">Serine protease</keyword>
<dbReference type="Gene3D" id="2.60.40.10">
    <property type="entry name" value="Immunoglobulins"/>
    <property type="match status" value="2"/>
</dbReference>
<dbReference type="InterPro" id="IPR011042">
    <property type="entry name" value="6-blade_b-propeller_TolB-like"/>
</dbReference>
<dbReference type="SUPFAM" id="SSF52743">
    <property type="entry name" value="Subtilisin-like"/>
    <property type="match status" value="1"/>
</dbReference>
<dbReference type="InterPro" id="IPR023828">
    <property type="entry name" value="Peptidase_S8_Ser-AS"/>
</dbReference>
<feature type="domain" description="Peptidase S8/S53" evidence="7">
    <location>
        <begin position="168"/>
        <end position="426"/>
    </location>
</feature>
<dbReference type="InterPro" id="IPR013783">
    <property type="entry name" value="Ig-like_fold"/>
</dbReference>
<dbReference type="Pfam" id="PF19190">
    <property type="entry name" value="BACON_2"/>
    <property type="match status" value="1"/>
</dbReference>
<evidence type="ECO:0000256" key="5">
    <source>
        <dbReference type="PROSITE-ProRule" id="PRU01240"/>
    </source>
</evidence>
<dbReference type="InterPro" id="IPR023827">
    <property type="entry name" value="Peptidase_S8_Asp-AS"/>
</dbReference>
<dbReference type="InterPro" id="IPR024361">
    <property type="entry name" value="BACON"/>
</dbReference>
<dbReference type="SUPFAM" id="SSF49464">
    <property type="entry name" value="Carboxypeptidase regulatory domain-like"/>
    <property type="match status" value="1"/>
</dbReference>
<keyword evidence="2 5" id="KW-0645">Protease</keyword>
<dbReference type="InterPro" id="IPR000209">
    <property type="entry name" value="Peptidase_S8/S53_dom"/>
</dbReference>
<dbReference type="RefSeq" id="WP_239677859.1">
    <property type="nucleotide sequence ID" value="NZ_CP070499.1"/>
</dbReference>
<feature type="active site" description="Charge relay system" evidence="5">
    <location>
        <position position="226"/>
    </location>
</feature>
<dbReference type="InterPro" id="IPR015500">
    <property type="entry name" value="Peptidase_S8_subtilisin-rel"/>
</dbReference>
<dbReference type="PROSITE" id="PS00138">
    <property type="entry name" value="SUBTILASE_SER"/>
    <property type="match status" value="1"/>
</dbReference>
<dbReference type="KEGG" id="nhy:JQS43_04850"/>
<dbReference type="InterPro" id="IPR036852">
    <property type="entry name" value="Peptidase_S8/S53_dom_sf"/>
</dbReference>
<evidence type="ECO:0000313" key="10">
    <source>
        <dbReference type="Proteomes" id="UP000662857"/>
    </source>
</evidence>
<dbReference type="Proteomes" id="UP000662857">
    <property type="component" value="Chromosome"/>
</dbReference>
<reference evidence="9" key="1">
    <citation type="submission" date="2021-02" db="EMBL/GenBank/DDBJ databases">
        <title>Natrosporangium hydrolyticum gen. nov., sp. nov, a haloalkaliphilic actinobacterium from a soda solonchak soil.</title>
        <authorList>
            <person name="Sorokin D.Y."/>
            <person name="Khijniak T.V."/>
            <person name="Zakharycheva A.P."/>
            <person name="Boueva O.V."/>
            <person name="Ariskina E.V."/>
            <person name="Hahnke R.L."/>
            <person name="Bunk B."/>
            <person name="Sproer C."/>
            <person name="Schumann P."/>
            <person name="Evtushenko L.I."/>
            <person name="Kublanov I.V."/>
        </authorList>
    </citation>
    <scope>NUCLEOTIDE SEQUENCE</scope>
    <source>
        <strain evidence="9">DSM 106523</strain>
    </source>
</reference>
<organism evidence="9 10">
    <name type="scientific">Natronosporangium hydrolyticum</name>
    <dbReference type="NCBI Taxonomy" id="2811111"/>
    <lineage>
        <taxon>Bacteria</taxon>
        <taxon>Bacillati</taxon>
        <taxon>Actinomycetota</taxon>
        <taxon>Actinomycetes</taxon>
        <taxon>Micromonosporales</taxon>
        <taxon>Micromonosporaceae</taxon>
        <taxon>Natronosporangium</taxon>
    </lineage>
</organism>
<dbReference type="PROSITE" id="PS00136">
    <property type="entry name" value="SUBTILASE_ASP"/>
    <property type="match status" value="1"/>
</dbReference>
<dbReference type="PROSITE" id="PS51892">
    <property type="entry name" value="SUBTILASE"/>
    <property type="match status" value="1"/>
</dbReference>
<dbReference type="PANTHER" id="PTHR43399:SF4">
    <property type="entry name" value="CELL WALL-ASSOCIATED PROTEASE"/>
    <property type="match status" value="1"/>
</dbReference>
<accession>A0A895YP01</accession>
<proteinExistence type="inferred from homology"/>
<evidence type="ECO:0000313" key="9">
    <source>
        <dbReference type="EMBL" id="QSB15678.1"/>
    </source>
</evidence>
<dbReference type="InterPro" id="IPR008969">
    <property type="entry name" value="CarboxyPept-like_regulatory"/>
</dbReference>
<dbReference type="GO" id="GO:0004252">
    <property type="term" value="F:serine-type endopeptidase activity"/>
    <property type="evidence" value="ECO:0007669"/>
    <property type="project" value="UniProtKB-UniRule"/>
</dbReference>
<evidence type="ECO:0000259" key="7">
    <source>
        <dbReference type="Pfam" id="PF00082"/>
    </source>
</evidence>
<dbReference type="GO" id="GO:0006508">
    <property type="term" value="P:proteolysis"/>
    <property type="evidence" value="ECO:0007669"/>
    <property type="project" value="UniProtKB-KW"/>
</dbReference>
<keyword evidence="3 5" id="KW-0378">Hydrolase</keyword>
<evidence type="ECO:0000256" key="3">
    <source>
        <dbReference type="ARBA" id="ARBA00022801"/>
    </source>
</evidence>
<gene>
    <name evidence="9" type="ORF">JQS43_04850</name>
</gene>